<dbReference type="AlphaFoldDB" id="T1FBR3"/>
<dbReference type="InParanoid" id="T1FBR3"/>
<gene>
    <name evidence="2" type="primary">20206262</name>
    <name evidence="1" type="ORF">HELRODRAFT_177474</name>
</gene>
<sequence>MKAYLLSLKNLDGVNIYKTQRFKATLQFTGNKGNVSSFETEELLSNIIFGADFDDNVFVEHASVQYIVSNCTAYMAGWVVKSITLTISCAECSCFVSTLLNCEVWLTAVSANAIVGA</sequence>
<evidence type="ECO:0000313" key="3">
    <source>
        <dbReference type="Proteomes" id="UP000015101"/>
    </source>
</evidence>
<dbReference type="Proteomes" id="UP000015101">
    <property type="component" value="Unassembled WGS sequence"/>
</dbReference>
<reference evidence="2" key="3">
    <citation type="submission" date="2015-06" db="UniProtKB">
        <authorList>
            <consortium name="EnsemblMetazoa"/>
        </authorList>
    </citation>
    <scope>IDENTIFICATION</scope>
</reference>
<accession>T1FBR3</accession>
<reference evidence="1 3" key="2">
    <citation type="journal article" date="2013" name="Nature">
        <title>Insights into bilaterian evolution from three spiralian genomes.</title>
        <authorList>
            <person name="Simakov O."/>
            <person name="Marletaz F."/>
            <person name="Cho S.J."/>
            <person name="Edsinger-Gonzales E."/>
            <person name="Havlak P."/>
            <person name="Hellsten U."/>
            <person name="Kuo D.H."/>
            <person name="Larsson T."/>
            <person name="Lv J."/>
            <person name="Arendt D."/>
            <person name="Savage R."/>
            <person name="Osoegawa K."/>
            <person name="de Jong P."/>
            <person name="Grimwood J."/>
            <person name="Chapman J.A."/>
            <person name="Shapiro H."/>
            <person name="Aerts A."/>
            <person name="Otillar R.P."/>
            <person name="Terry A.Y."/>
            <person name="Boore J.L."/>
            <person name="Grigoriev I.V."/>
            <person name="Lindberg D.R."/>
            <person name="Seaver E.C."/>
            <person name="Weisblat D.A."/>
            <person name="Putnam N.H."/>
            <person name="Rokhsar D.S."/>
        </authorList>
    </citation>
    <scope>NUCLEOTIDE SEQUENCE</scope>
</reference>
<dbReference type="RefSeq" id="XP_009023921.1">
    <property type="nucleotide sequence ID" value="XM_009025673.1"/>
</dbReference>
<dbReference type="OrthoDB" id="10063305at2759"/>
<proteinExistence type="predicted"/>
<keyword evidence="3" id="KW-1185">Reference proteome</keyword>
<evidence type="ECO:0000313" key="1">
    <source>
        <dbReference type="EMBL" id="ESN97839.1"/>
    </source>
</evidence>
<dbReference type="EnsemblMetazoa" id="HelroT177474">
    <property type="protein sequence ID" value="HelroP177474"/>
    <property type="gene ID" value="HelroG177474"/>
</dbReference>
<dbReference type="CTD" id="20206262"/>
<evidence type="ECO:0000313" key="2">
    <source>
        <dbReference type="EnsemblMetazoa" id="HelroP177474"/>
    </source>
</evidence>
<name>T1FBR3_HELRO</name>
<dbReference type="EMBL" id="KB097269">
    <property type="protein sequence ID" value="ESN97839.1"/>
    <property type="molecule type" value="Genomic_DNA"/>
</dbReference>
<dbReference type="GeneID" id="20206262"/>
<organism evidence="2 3">
    <name type="scientific">Helobdella robusta</name>
    <name type="common">Californian leech</name>
    <dbReference type="NCBI Taxonomy" id="6412"/>
    <lineage>
        <taxon>Eukaryota</taxon>
        <taxon>Metazoa</taxon>
        <taxon>Spiralia</taxon>
        <taxon>Lophotrochozoa</taxon>
        <taxon>Annelida</taxon>
        <taxon>Clitellata</taxon>
        <taxon>Hirudinea</taxon>
        <taxon>Rhynchobdellida</taxon>
        <taxon>Glossiphoniidae</taxon>
        <taxon>Helobdella</taxon>
    </lineage>
</organism>
<reference evidence="3" key="1">
    <citation type="submission" date="2012-12" db="EMBL/GenBank/DDBJ databases">
        <authorList>
            <person name="Hellsten U."/>
            <person name="Grimwood J."/>
            <person name="Chapman J.A."/>
            <person name="Shapiro H."/>
            <person name="Aerts A."/>
            <person name="Otillar R.P."/>
            <person name="Terry A.Y."/>
            <person name="Boore J.L."/>
            <person name="Simakov O."/>
            <person name="Marletaz F."/>
            <person name="Cho S.-J."/>
            <person name="Edsinger-Gonzales E."/>
            <person name="Havlak P."/>
            <person name="Kuo D.-H."/>
            <person name="Larsson T."/>
            <person name="Lv J."/>
            <person name="Arendt D."/>
            <person name="Savage R."/>
            <person name="Osoegawa K."/>
            <person name="de Jong P."/>
            <person name="Lindberg D.R."/>
            <person name="Seaver E.C."/>
            <person name="Weisblat D.A."/>
            <person name="Putnam N.H."/>
            <person name="Grigoriev I.V."/>
            <person name="Rokhsar D.S."/>
        </authorList>
    </citation>
    <scope>NUCLEOTIDE SEQUENCE</scope>
</reference>
<dbReference type="HOGENOM" id="CLU_2087417_0_0_1"/>
<dbReference type="EMBL" id="AMQM01006075">
    <property type="status" value="NOT_ANNOTATED_CDS"/>
    <property type="molecule type" value="Genomic_DNA"/>
</dbReference>
<dbReference type="KEGG" id="hro:HELRODRAFT_177474"/>
<protein>
    <submittedName>
        <fullName evidence="1 2">Uncharacterized protein</fullName>
    </submittedName>
</protein>